<keyword evidence="1" id="KW-0175">Coiled coil</keyword>
<feature type="compositionally biased region" description="Low complexity" evidence="2">
    <location>
        <begin position="75"/>
        <end position="91"/>
    </location>
</feature>
<dbReference type="EMBL" id="LHPG02000003">
    <property type="protein sequence ID" value="PRW60080.1"/>
    <property type="molecule type" value="Genomic_DNA"/>
</dbReference>
<feature type="compositionally biased region" description="Basic and acidic residues" evidence="2">
    <location>
        <begin position="138"/>
        <end position="148"/>
    </location>
</feature>
<dbReference type="AlphaFoldDB" id="A0A2P6U192"/>
<proteinExistence type="predicted"/>
<feature type="compositionally biased region" description="Low complexity" evidence="2">
    <location>
        <begin position="666"/>
        <end position="675"/>
    </location>
</feature>
<feature type="region of interest" description="Disordered" evidence="2">
    <location>
        <begin position="276"/>
        <end position="296"/>
    </location>
</feature>
<reference evidence="3 4" key="1">
    <citation type="journal article" date="2018" name="Plant J.">
        <title>Genome sequences of Chlorella sorokiniana UTEX 1602 and Micractinium conductrix SAG 241.80: implications to maltose excretion by a green alga.</title>
        <authorList>
            <person name="Arriola M.B."/>
            <person name="Velmurugan N."/>
            <person name="Zhang Y."/>
            <person name="Plunkett M.H."/>
            <person name="Hondzo H."/>
            <person name="Barney B.M."/>
        </authorList>
    </citation>
    <scope>NUCLEOTIDE SEQUENCE [LARGE SCALE GENOMIC DNA]</scope>
    <source>
        <strain evidence="4">UTEX 1602</strain>
    </source>
</reference>
<feature type="region of interest" description="Disordered" evidence="2">
    <location>
        <begin position="653"/>
        <end position="675"/>
    </location>
</feature>
<feature type="region of interest" description="Disordered" evidence="2">
    <location>
        <begin position="575"/>
        <end position="600"/>
    </location>
</feature>
<accession>A0A2P6U192</accession>
<feature type="compositionally biased region" description="Low complexity" evidence="2">
    <location>
        <begin position="575"/>
        <end position="595"/>
    </location>
</feature>
<name>A0A2P6U192_CHLSO</name>
<organism evidence="3 4">
    <name type="scientific">Chlorella sorokiniana</name>
    <name type="common">Freshwater green alga</name>
    <dbReference type="NCBI Taxonomy" id="3076"/>
    <lineage>
        <taxon>Eukaryota</taxon>
        <taxon>Viridiplantae</taxon>
        <taxon>Chlorophyta</taxon>
        <taxon>core chlorophytes</taxon>
        <taxon>Trebouxiophyceae</taxon>
        <taxon>Chlorellales</taxon>
        <taxon>Chlorellaceae</taxon>
        <taxon>Chlorella clade</taxon>
        <taxon>Chlorella</taxon>
    </lineage>
</organism>
<feature type="compositionally biased region" description="Basic and acidic residues" evidence="2">
    <location>
        <begin position="653"/>
        <end position="665"/>
    </location>
</feature>
<feature type="coiled-coil region" evidence="1">
    <location>
        <begin position="721"/>
        <end position="790"/>
    </location>
</feature>
<evidence type="ECO:0000313" key="4">
    <source>
        <dbReference type="Proteomes" id="UP000239899"/>
    </source>
</evidence>
<sequence>MAAPRETKLAKDQALAGLSFAFEPVSVAPAARSSPRKAPRAPPAAVAAAAAAPKVSFSLRERGPGPTYGSPPPAAEQQQQDASRPGSAAQGAAGLAALKLASLRRRAAVLAAAPPAAEPGDAAEDRPTLPNQPAAEEEAGRQQREEEDELLRCIETRLAGCSAGVLQEPAAAVLPPQHVLLGLPALAPGPPAVAPSAGSQTGGQPEELIGAYRPADCGAAAAQPSVEAPQAGGQLDGCAAATATGSAGSSAGAAAGPQTLEEALQCLGLLGAQPAEGRQGGEALPTSSSSSSEGAAGQPRWLRLRAVQVVVAAKQWAAAAADLLPLVQRLRQVRMHLEFHKVAWPTAETSELQVQLLGSLQQKLLLKLALAVLRQAVATARLLRHLLDHAELLAAADLRRSVLGGWYAAAVPTPQQEAAAAALARQLSERHQRTQLAVWRQWAAHRAWQLRQVAQGQHRLRRRLLLAAMQHWRCYCQQRLVERLQGALAARWAVAWGQRRLFAAWRQAARRSAALKAALTRSSSGRQEQAWQPPPSQLEALAATAAAFQAVKEFVAEAAEQLAFMQQGLRSWMPASSSAEAQQAEEGSQRQQESAELQEECTQLEQAAVAAQQAAGEQQQSSVAAAAAKQAAAAAMQAAVQLHTAVAAECSQQERHLRQRQHESQEAAAAEAGARAAAHAAAEQLSLAEMGVQRWSKAVEGIAKELAACHRTQQAPIMARLKEARQRLEQHQHEAAAVHQQLPELRAAVKRGGQQAQQAQQAVLDAQQLLVAAAERKARAKQQLDAAVAQHEAAAVAAVSSEHEASSAEQRQRFLEAQQQAVAGRLRQAAQQVLHKQQAAALLQQQVAALQLAAEHPSVRGAGTRPASAAAHSWRAWARQRRMKAARQRAALAVYERRLLAAGLRQWRWVQRSKSLLRRVFGTAVELWQEEVGVRLHQRSFELLQACWGAWQLYLLQAQAHRRAAMLWNAAEAFR</sequence>
<dbReference type="OrthoDB" id="10679983at2759"/>
<feature type="compositionally biased region" description="Low complexity" evidence="2">
    <location>
        <begin position="43"/>
        <end position="56"/>
    </location>
</feature>
<feature type="region of interest" description="Disordered" evidence="2">
    <location>
        <begin position="29"/>
        <end position="91"/>
    </location>
</feature>
<evidence type="ECO:0000256" key="1">
    <source>
        <dbReference type="SAM" id="Coils"/>
    </source>
</evidence>
<feature type="region of interest" description="Disordered" evidence="2">
    <location>
        <begin position="112"/>
        <end position="148"/>
    </location>
</feature>
<protein>
    <submittedName>
        <fullName evidence="3">Uncharacterized protein</fullName>
    </submittedName>
</protein>
<dbReference type="Proteomes" id="UP000239899">
    <property type="component" value="Unassembled WGS sequence"/>
</dbReference>
<keyword evidence="4" id="KW-1185">Reference proteome</keyword>
<gene>
    <name evidence="3" type="ORF">C2E21_1756</name>
</gene>
<evidence type="ECO:0000256" key="2">
    <source>
        <dbReference type="SAM" id="MobiDB-lite"/>
    </source>
</evidence>
<evidence type="ECO:0000313" key="3">
    <source>
        <dbReference type="EMBL" id="PRW60080.1"/>
    </source>
</evidence>
<comment type="caution">
    <text evidence="3">The sequence shown here is derived from an EMBL/GenBank/DDBJ whole genome shotgun (WGS) entry which is preliminary data.</text>
</comment>